<dbReference type="InterPro" id="IPR050833">
    <property type="entry name" value="Poly_Biosynth_Transport"/>
</dbReference>
<evidence type="ECO:0000256" key="6">
    <source>
        <dbReference type="SAM" id="Phobius"/>
    </source>
</evidence>
<dbReference type="Proteomes" id="UP000460135">
    <property type="component" value="Unassembled WGS sequence"/>
</dbReference>
<evidence type="ECO:0000313" key="8">
    <source>
        <dbReference type="EMBL" id="MDC7961563.1"/>
    </source>
</evidence>
<comment type="caution">
    <text evidence="7">The sequence shown here is derived from an EMBL/GenBank/DDBJ whole genome shotgun (WGS) entry which is preliminary data.</text>
</comment>
<sequence>MAQSRTLLSIKNSVVALGFYLVNLMLQFYSRQVFFVELGTEVLGLNTTATSLLQFLNLAELGVGSAIGVTLYKPLLEKNYTAINEIVSLQGWLYKRIAYFIIIGSAVLMCFFPWLFNKSELPLWYAYTSYSVLLFSAILGYFVNYKQIVLSANQQEYFVRCSYNACMIIKVVTQIIAMKLFSNAYILWLVLEVVFAIIASVALAAMVRKKCPYLKTNTTLGKELKTKYPDVLIKVKQMFFHKASRYALTQTSPLIIYAYATLTLVAIYGNYMLIVTGLTALLTAMFDSMSSGVGNLVAEGNRGRIISVFRELFSSRFLLVSVFSFCLFFLAAPFVDLWIGDGFNIDKVSLLFIVLIFYLNTSRSVVDSYINAYGLFRDIWAPVIEATINLSLSILLGYYYGLPGILAGVAISLLLVVFCWKPFFLFKAGLKTPIKMYVLLYFKHMAVFIVSSIIVYYVLKLITIKPGDNYLSFVGYSVIMVTLLVSVEGGLLYSTEIGFRNFVSRIINVKRNK</sequence>
<dbReference type="PANTHER" id="PTHR30250">
    <property type="entry name" value="PST FAMILY PREDICTED COLANIC ACID TRANSPORTER"/>
    <property type="match status" value="1"/>
</dbReference>
<reference evidence="8" key="2">
    <citation type="submission" date="2022-10" db="EMBL/GenBank/DDBJ databases">
        <title>Human gut microbiome strain richness.</title>
        <authorList>
            <person name="Chen-Liaw A."/>
        </authorList>
    </citation>
    <scope>NUCLEOTIDE SEQUENCE</scope>
    <source>
        <strain evidence="8">RTP21484st1_H8_RTP21484_190118</strain>
    </source>
</reference>
<evidence type="ECO:0000256" key="1">
    <source>
        <dbReference type="ARBA" id="ARBA00004651"/>
    </source>
</evidence>
<feature type="transmembrane region" description="Helical" evidence="6">
    <location>
        <begin position="317"/>
        <end position="335"/>
    </location>
</feature>
<evidence type="ECO:0000256" key="2">
    <source>
        <dbReference type="ARBA" id="ARBA00022475"/>
    </source>
</evidence>
<feature type="transmembrane region" description="Helical" evidence="6">
    <location>
        <begin position="347"/>
        <end position="366"/>
    </location>
</feature>
<dbReference type="AlphaFoldDB" id="A0A413UTU8"/>
<keyword evidence="5 6" id="KW-0472">Membrane</keyword>
<feature type="transmembrane region" description="Helical" evidence="6">
    <location>
        <begin position="12"/>
        <end position="30"/>
    </location>
</feature>
<proteinExistence type="predicted"/>
<keyword evidence="2" id="KW-1003">Cell membrane</keyword>
<evidence type="ECO:0000256" key="3">
    <source>
        <dbReference type="ARBA" id="ARBA00022692"/>
    </source>
</evidence>
<dbReference type="EMBL" id="JAQQPO010000050">
    <property type="protein sequence ID" value="MDC7961563.1"/>
    <property type="molecule type" value="Genomic_DNA"/>
</dbReference>
<dbReference type="PANTHER" id="PTHR30250:SF26">
    <property type="entry name" value="PSMA PROTEIN"/>
    <property type="match status" value="1"/>
</dbReference>
<evidence type="ECO:0000256" key="4">
    <source>
        <dbReference type="ARBA" id="ARBA00022989"/>
    </source>
</evidence>
<feature type="transmembrane region" description="Helical" evidence="6">
    <location>
        <begin position="157"/>
        <end position="178"/>
    </location>
</feature>
<keyword evidence="7" id="KW-0813">Transport</keyword>
<evidence type="ECO:0000313" key="9">
    <source>
        <dbReference type="Proteomes" id="UP000460135"/>
    </source>
</evidence>
<feature type="transmembrane region" description="Helical" evidence="6">
    <location>
        <begin position="378"/>
        <end position="399"/>
    </location>
</feature>
<feature type="transmembrane region" description="Helical" evidence="6">
    <location>
        <begin position="438"/>
        <end position="458"/>
    </location>
</feature>
<feature type="transmembrane region" description="Helical" evidence="6">
    <location>
        <begin position="97"/>
        <end position="116"/>
    </location>
</feature>
<organism evidence="7 9">
    <name type="scientific">Bacteroides ovatus</name>
    <dbReference type="NCBI Taxonomy" id="28116"/>
    <lineage>
        <taxon>Bacteria</taxon>
        <taxon>Pseudomonadati</taxon>
        <taxon>Bacteroidota</taxon>
        <taxon>Bacteroidia</taxon>
        <taxon>Bacteroidales</taxon>
        <taxon>Bacteroidaceae</taxon>
        <taxon>Bacteroides</taxon>
    </lineage>
</organism>
<dbReference type="RefSeq" id="WP_118029831.1">
    <property type="nucleotide sequence ID" value="NZ_CP072244.1"/>
</dbReference>
<keyword evidence="4 6" id="KW-1133">Transmembrane helix</keyword>
<feature type="transmembrane region" description="Helical" evidence="6">
    <location>
        <begin position="55"/>
        <end position="76"/>
    </location>
</feature>
<evidence type="ECO:0000313" key="7">
    <source>
        <dbReference type="EMBL" id="KAA3797479.1"/>
    </source>
</evidence>
<dbReference type="GO" id="GO:0005886">
    <property type="term" value="C:plasma membrane"/>
    <property type="evidence" value="ECO:0007669"/>
    <property type="project" value="UniProtKB-SubCell"/>
</dbReference>
<dbReference type="Proteomes" id="UP001215078">
    <property type="component" value="Unassembled WGS sequence"/>
</dbReference>
<keyword evidence="3 6" id="KW-0812">Transmembrane</keyword>
<name>A0A413UTU8_BACOV</name>
<dbReference type="EMBL" id="VWLX01000035">
    <property type="protein sequence ID" value="KAA3797479.1"/>
    <property type="molecule type" value="Genomic_DNA"/>
</dbReference>
<feature type="transmembrane region" description="Helical" evidence="6">
    <location>
        <begin position="405"/>
        <end position="426"/>
    </location>
</feature>
<feature type="transmembrane region" description="Helical" evidence="6">
    <location>
        <begin position="246"/>
        <end position="268"/>
    </location>
</feature>
<feature type="transmembrane region" description="Helical" evidence="6">
    <location>
        <begin position="470"/>
        <end position="493"/>
    </location>
</feature>
<feature type="transmembrane region" description="Helical" evidence="6">
    <location>
        <begin position="122"/>
        <end position="145"/>
    </location>
</feature>
<feature type="transmembrane region" description="Helical" evidence="6">
    <location>
        <begin position="274"/>
        <end position="297"/>
    </location>
</feature>
<reference evidence="7 9" key="1">
    <citation type="journal article" date="2019" name="Nat. Med.">
        <title>A library of human gut bacterial isolates paired with longitudinal multiomics data enables mechanistic microbiome research.</title>
        <authorList>
            <person name="Poyet M."/>
            <person name="Groussin M."/>
            <person name="Gibbons S.M."/>
            <person name="Avila-Pacheco J."/>
            <person name="Jiang X."/>
            <person name="Kearney S.M."/>
            <person name="Perrotta A.R."/>
            <person name="Berdy B."/>
            <person name="Zhao S."/>
            <person name="Lieberman T.D."/>
            <person name="Swanson P.K."/>
            <person name="Smith M."/>
            <person name="Roesemann S."/>
            <person name="Alexander J.E."/>
            <person name="Rich S.A."/>
            <person name="Livny J."/>
            <person name="Vlamakis H."/>
            <person name="Clish C."/>
            <person name="Bullock K."/>
            <person name="Deik A."/>
            <person name="Scott J."/>
            <person name="Pierce K.A."/>
            <person name="Xavier R.J."/>
            <person name="Alm E.J."/>
        </authorList>
    </citation>
    <scope>NUCLEOTIDE SEQUENCE [LARGE SCALE GENOMIC DNA]</scope>
    <source>
        <strain evidence="7 9">BIOML-A183</strain>
    </source>
</reference>
<protein>
    <submittedName>
        <fullName evidence="7">Sugar transporter</fullName>
    </submittedName>
</protein>
<comment type="subcellular location">
    <subcellularLocation>
        <location evidence="1">Cell membrane</location>
        <topology evidence="1">Multi-pass membrane protein</topology>
    </subcellularLocation>
</comment>
<accession>A0A413UTU8</accession>
<keyword evidence="7" id="KW-0762">Sugar transport</keyword>
<evidence type="ECO:0000256" key="5">
    <source>
        <dbReference type="ARBA" id="ARBA00023136"/>
    </source>
</evidence>
<gene>
    <name evidence="7" type="ORF">F3F51_27785</name>
    <name evidence="8" type="ORF">PQ628_25525</name>
</gene>
<feature type="transmembrane region" description="Helical" evidence="6">
    <location>
        <begin position="184"/>
        <end position="207"/>
    </location>
</feature>